<evidence type="ECO:0000313" key="1">
    <source>
        <dbReference type="EMBL" id="KKN39484.1"/>
    </source>
</evidence>
<comment type="caution">
    <text evidence="1">The sequence shown here is derived from an EMBL/GenBank/DDBJ whole genome shotgun (WGS) entry which is preliminary data.</text>
</comment>
<sequence length="61" mass="7376">MFKPTGIPEDLKEMIEELVAYEKLEKLIRKDREWLQELLYIDIPIHDPTDSEETFKIEIEI</sequence>
<reference evidence="1" key="1">
    <citation type="journal article" date="2015" name="Nature">
        <title>Complex archaea that bridge the gap between prokaryotes and eukaryotes.</title>
        <authorList>
            <person name="Spang A."/>
            <person name="Saw J.H."/>
            <person name="Jorgensen S.L."/>
            <person name="Zaremba-Niedzwiedzka K."/>
            <person name="Martijn J."/>
            <person name="Lind A.E."/>
            <person name="van Eijk R."/>
            <person name="Schleper C."/>
            <person name="Guy L."/>
            <person name="Ettema T.J."/>
        </authorList>
    </citation>
    <scope>NUCLEOTIDE SEQUENCE</scope>
</reference>
<organism evidence="1">
    <name type="scientific">marine sediment metagenome</name>
    <dbReference type="NCBI Taxonomy" id="412755"/>
    <lineage>
        <taxon>unclassified sequences</taxon>
        <taxon>metagenomes</taxon>
        <taxon>ecological metagenomes</taxon>
    </lineage>
</organism>
<name>A0A0F9QAD5_9ZZZZ</name>
<protein>
    <submittedName>
        <fullName evidence="1">Uncharacterized protein</fullName>
    </submittedName>
</protein>
<accession>A0A0F9QAD5</accession>
<gene>
    <name evidence="1" type="ORF">LCGC14_0742890</name>
</gene>
<proteinExistence type="predicted"/>
<dbReference type="AlphaFoldDB" id="A0A0F9QAD5"/>
<dbReference type="EMBL" id="LAZR01001761">
    <property type="protein sequence ID" value="KKN39484.1"/>
    <property type="molecule type" value="Genomic_DNA"/>
</dbReference>